<dbReference type="Proteomes" id="UP000824160">
    <property type="component" value="Unassembled WGS sequence"/>
</dbReference>
<keyword evidence="1" id="KW-0472">Membrane</keyword>
<keyword evidence="1" id="KW-1133">Transmembrane helix</keyword>
<evidence type="ECO:0000256" key="1">
    <source>
        <dbReference type="SAM" id="Phobius"/>
    </source>
</evidence>
<accession>A0A9D1KS78</accession>
<dbReference type="EMBL" id="DVLW01000092">
    <property type="protein sequence ID" value="HIT94211.1"/>
    <property type="molecule type" value="Genomic_DNA"/>
</dbReference>
<feature type="transmembrane region" description="Helical" evidence="1">
    <location>
        <begin position="59"/>
        <end position="80"/>
    </location>
</feature>
<name>A0A9D1KS78_9FIRM</name>
<sequence>MLDMLIEILLEIIIEGSLEAAESKKVPMPVRILLAAGVVLIFGAVVGMLIWNGVIRKSLLLIICGVLFLALVILLAANKITRFQKARRK</sequence>
<evidence type="ECO:0000313" key="3">
    <source>
        <dbReference type="Proteomes" id="UP000824160"/>
    </source>
</evidence>
<reference evidence="2" key="1">
    <citation type="submission" date="2020-10" db="EMBL/GenBank/DDBJ databases">
        <authorList>
            <person name="Gilroy R."/>
        </authorList>
    </citation>
    <scope>NUCLEOTIDE SEQUENCE</scope>
    <source>
        <strain evidence="2">ChiBcec7-5410</strain>
    </source>
</reference>
<evidence type="ECO:0000313" key="2">
    <source>
        <dbReference type="EMBL" id="HIT94211.1"/>
    </source>
</evidence>
<organism evidence="2 3">
    <name type="scientific">Candidatus Faecivivens stercoripullorum</name>
    <dbReference type="NCBI Taxonomy" id="2840805"/>
    <lineage>
        <taxon>Bacteria</taxon>
        <taxon>Bacillati</taxon>
        <taxon>Bacillota</taxon>
        <taxon>Clostridia</taxon>
        <taxon>Eubacteriales</taxon>
        <taxon>Oscillospiraceae</taxon>
        <taxon>Oscillospiraceae incertae sedis</taxon>
        <taxon>Candidatus Faecivivens</taxon>
    </lineage>
</organism>
<proteinExistence type="predicted"/>
<comment type="caution">
    <text evidence="2">The sequence shown here is derived from an EMBL/GenBank/DDBJ whole genome shotgun (WGS) entry which is preliminary data.</text>
</comment>
<dbReference type="AlphaFoldDB" id="A0A9D1KS78"/>
<protein>
    <submittedName>
        <fullName evidence="2">Uncharacterized protein</fullName>
    </submittedName>
</protein>
<keyword evidence="1" id="KW-0812">Transmembrane</keyword>
<reference evidence="2" key="2">
    <citation type="journal article" date="2021" name="PeerJ">
        <title>Extensive microbial diversity within the chicken gut microbiome revealed by metagenomics and culture.</title>
        <authorList>
            <person name="Gilroy R."/>
            <person name="Ravi A."/>
            <person name="Getino M."/>
            <person name="Pursley I."/>
            <person name="Horton D.L."/>
            <person name="Alikhan N.F."/>
            <person name="Baker D."/>
            <person name="Gharbi K."/>
            <person name="Hall N."/>
            <person name="Watson M."/>
            <person name="Adriaenssens E.M."/>
            <person name="Foster-Nyarko E."/>
            <person name="Jarju S."/>
            <person name="Secka A."/>
            <person name="Antonio M."/>
            <person name="Oren A."/>
            <person name="Chaudhuri R.R."/>
            <person name="La Ragione R."/>
            <person name="Hildebrand F."/>
            <person name="Pallen M.J."/>
        </authorList>
    </citation>
    <scope>NUCLEOTIDE SEQUENCE</scope>
    <source>
        <strain evidence="2">ChiBcec7-5410</strain>
    </source>
</reference>
<gene>
    <name evidence="2" type="ORF">IAC43_03425</name>
</gene>
<feature type="transmembrane region" description="Helical" evidence="1">
    <location>
        <begin position="32"/>
        <end position="53"/>
    </location>
</feature>